<dbReference type="AlphaFoldDB" id="A0A4V2MNL3"/>
<comment type="caution">
    <text evidence="1">The sequence shown here is derived from an EMBL/GenBank/DDBJ whole genome shotgun (WGS) entry which is preliminary data.</text>
</comment>
<gene>
    <name evidence="1" type="ORF">E0D97_12490</name>
</gene>
<dbReference type="EMBL" id="SJST01000005">
    <property type="protein sequence ID" value="TCD13309.1"/>
    <property type="molecule type" value="Genomic_DNA"/>
</dbReference>
<protein>
    <submittedName>
        <fullName evidence="1">Uncharacterized protein</fullName>
    </submittedName>
</protein>
<organism evidence="1 2">
    <name type="scientific">Oricola cellulosilytica</name>
    <dbReference type="NCBI Taxonomy" id="1429082"/>
    <lineage>
        <taxon>Bacteria</taxon>
        <taxon>Pseudomonadati</taxon>
        <taxon>Pseudomonadota</taxon>
        <taxon>Alphaproteobacteria</taxon>
        <taxon>Hyphomicrobiales</taxon>
        <taxon>Ahrensiaceae</taxon>
        <taxon>Oricola</taxon>
    </lineage>
</organism>
<dbReference type="Proteomes" id="UP000291301">
    <property type="component" value="Unassembled WGS sequence"/>
</dbReference>
<proteinExistence type="predicted"/>
<dbReference type="RefSeq" id="WP_131569423.1">
    <property type="nucleotide sequence ID" value="NZ_JAINFK010000006.1"/>
</dbReference>
<evidence type="ECO:0000313" key="1">
    <source>
        <dbReference type="EMBL" id="TCD13309.1"/>
    </source>
</evidence>
<accession>A0A4V2MNL3</accession>
<dbReference type="OrthoDB" id="7475655at2"/>
<keyword evidence="2" id="KW-1185">Reference proteome</keyword>
<reference evidence="1 2" key="1">
    <citation type="journal article" date="2015" name="Antonie Van Leeuwenhoek">
        <title>Oricola cellulosilytica gen. nov., sp. nov., a cellulose-degrading bacterium of the family Phyllobacteriaceae isolated from surface seashore water, and emended descriptions of Mesorhizobium loti and Phyllobacterium myrsinacearum.</title>
        <authorList>
            <person name="Hameed A."/>
            <person name="Shahina M."/>
            <person name="Lai W.A."/>
            <person name="Lin S.Y."/>
            <person name="Young L.S."/>
            <person name="Liu Y.C."/>
            <person name="Hsu Y.H."/>
            <person name="Young C.C."/>
        </authorList>
    </citation>
    <scope>NUCLEOTIDE SEQUENCE [LARGE SCALE GENOMIC DNA]</scope>
    <source>
        <strain evidence="1 2">KCTC 52183</strain>
    </source>
</reference>
<sequence length="211" mass="23212">MPAKSLEQQLAASVQTHLRDLLPFNFLADPSIDDIGRIRDLLDRTPSGKSAQSLETILSCIERATIAPGSIELALNTEAVAAWLAIAPACINVDVLRHSIPFQFRKRGVETKLIIGAAQTKALDEVLIRNIAKAHQYYNAIKQGETFEEIAASENLSKRRILQVIDLAFLAPDLVKSVMNGVQPAGLTAKWLGQNPLPSDWQVQRRIVATR</sequence>
<evidence type="ECO:0000313" key="2">
    <source>
        <dbReference type="Proteomes" id="UP000291301"/>
    </source>
</evidence>
<name>A0A4V2MNL3_9HYPH</name>
<dbReference type="SUPFAM" id="SSF109709">
    <property type="entry name" value="KorB DNA-binding domain-like"/>
    <property type="match status" value="1"/>
</dbReference>